<proteinExistence type="predicted"/>
<dbReference type="Pfam" id="PF13439">
    <property type="entry name" value="Glyco_transf_4"/>
    <property type="match status" value="1"/>
</dbReference>
<dbReference type="PANTHER" id="PTHR45947">
    <property type="entry name" value="SULFOQUINOVOSYL TRANSFERASE SQD2"/>
    <property type="match status" value="1"/>
</dbReference>
<organism evidence="3">
    <name type="scientific">Proteus mirabilis</name>
    <dbReference type="NCBI Taxonomy" id="584"/>
    <lineage>
        <taxon>Bacteria</taxon>
        <taxon>Pseudomonadati</taxon>
        <taxon>Pseudomonadota</taxon>
        <taxon>Gammaproteobacteria</taxon>
        <taxon>Enterobacterales</taxon>
        <taxon>Morganellaceae</taxon>
        <taxon>Proteus</taxon>
    </lineage>
</organism>
<dbReference type="RefSeq" id="WP_017827009.1">
    <property type="nucleotide sequence ID" value="NZ_CAXOHV010000014.1"/>
</dbReference>
<dbReference type="GO" id="GO:0016757">
    <property type="term" value="F:glycosyltransferase activity"/>
    <property type="evidence" value="ECO:0007669"/>
    <property type="project" value="InterPro"/>
</dbReference>
<dbReference type="Gene3D" id="3.40.50.2000">
    <property type="entry name" value="Glycogen Phosphorylase B"/>
    <property type="match status" value="2"/>
</dbReference>
<evidence type="ECO:0000313" key="3">
    <source>
        <dbReference type="EMBL" id="AXZ00115.1"/>
    </source>
</evidence>
<dbReference type="EMBL" id="KY710738">
    <property type="protein sequence ID" value="AXZ00115.1"/>
    <property type="molecule type" value="Genomic_DNA"/>
</dbReference>
<feature type="domain" description="Glycosyltransferase subfamily 4-like N-terminal" evidence="2">
    <location>
        <begin position="13"/>
        <end position="178"/>
    </location>
</feature>
<dbReference type="InterPro" id="IPR001296">
    <property type="entry name" value="Glyco_trans_1"/>
</dbReference>
<reference evidence="3" key="1">
    <citation type="journal article" date="2017" name="PLoS ONE">
        <title>Genetic diversity of the O antigens of Proteus species and the development of a suspension array for molecular serotyping.</title>
        <authorList>
            <person name="Yu X."/>
            <person name="Torzewska A."/>
            <person name="Zhang X."/>
            <person name="Yin Z."/>
            <person name="Drzewiecka D."/>
            <person name="Cao H."/>
            <person name="Liu B."/>
            <person name="Knirel Y.A."/>
            <person name="Rozalski A."/>
            <person name="Wang L."/>
        </authorList>
    </citation>
    <scope>NUCLEOTIDE SEQUENCE</scope>
    <source>
        <strain evidence="3">PrK 51/57</strain>
    </source>
</reference>
<dbReference type="InterPro" id="IPR050194">
    <property type="entry name" value="Glycosyltransferase_grp1"/>
</dbReference>
<dbReference type="AlphaFoldDB" id="A0A385JP86"/>
<evidence type="ECO:0000259" key="1">
    <source>
        <dbReference type="Pfam" id="PF00534"/>
    </source>
</evidence>
<feature type="domain" description="Glycosyl transferase family 1" evidence="1">
    <location>
        <begin position="182"/>
        <end position="334"/>
    </location>
</feature>
<evidence type="ECO:0000259" key="2">
    <source>
        <dbReference type="Pfam" id="PF13439"/>
    </source>
</evidence>
<dbReference type="Pfam" id="PF00534">
    <property type="entry name" value="Glycos_transf_1"/>
    <property type="match status" value="1"/>
</dbReference>
<dbReference type="InterPro" id="IPR028098">
    <property type="entry name" value="Glyco_trans_4-like_N"/>
</dbReference>
<protein>
    <submittedName>
        <fullName evidence="3">Gt4</fullName>
    </submittedName>
</protein>
<dbReference type="SUPFAM" id="SSF53756">
    <property type="entry name" value="UDP-Glycosyltransferase/glycogen phosphorylase"/>
    <property type="match status" value="1"/>
</dbReference>
<dbReference type="PANTHER" id="PTHR45947:SF3">
    <property type="entry name" value="SULFOQUINOVOSYL TRANSFERASE SQD2"/>
    <property type="match status" value="1"/>
</dbReference>
<name>A0A385JP86_PROMI</name>
<accession>A0A385JP86</accession>
<sequence>MKKIGLFIDTFHPGGAERVCINYANLLVNNNYSVTIIVYNKNKKFYLDELDSRVTIISLDCKNGIETLFKFIKTKNKNNYFYELDLLIAFNHQIALILQILKFFRKINQKIIARNVNNLSFDLKSNNSSYIKKFITNLLMKVIYNKVGCYIAQCESMKKDMINNFNIPQENITVIKNPTSIIFRKNNNMKKNDLLFVGRLKKQKGIDNLILILDKLNNEKISIKIKIIGKGELKEELLQALDNMKYIEYSYHDEIPPRELVRHYNESKITILTSYYEGYPNVLVESLASGTPIISFDCKSGPSEIIKNNKNGFLIPCYDCIEFSQKIKQMLLHPLEITDISCNEESLKRLTNLLENKND</sequence>